<dbReference type="RefSeq" id="WP_264714555.1">
    <property type="nucleotide sequence ID" value="NZ_JAPDNT010000012.1"/>
</dbReference>
<dbReference type="AlphaFoldDB" id="A0AA41YNK8"/>
<evidence type="ECO:0000313" key="2">
    <source>
        <dbReference type="EMBL" id="MCW3475826.1"/>
    </source>
</evidence>
<reference evidence="2" key="1">
    <citation type="submission" date="2022-09" db="EMBL/GenBank/DDBJ databases">
        <title>Rhodovastum sp. nov. RN2-1 isolated from soil in Seongnam, South Korea.</title>
        <authorList>
            <person name="Le N.T."/>
        </authorList>
    </citation>
    <scope>NUCLEOTIDE SEQUENCE</scope>
    <source>
        <strain evidence="2">RN2-1</strain>
    </source>
</reference>
<name>A0AA41YNK8_9PROT</name>
<gene>
    <name evidence="2" type="ORF">OL599_14700</name>
</gene>
<sequence>MFRLRLALPLIALSVLTLGGCSIGESMVDPYKRPGTWRPMGANALNLELQVARPADLVQGRGTVEADGDSAAKAIERLRNDKVKPLPQSSISSVGSSGGSSGGGS</sequence>
<accession>A0AA41YNK8</accession>
<protein>
    <submittedName>
        <fullName evidence="2">Uncharacterized protein</fullName>
    </submittedName>
</protein>
<dbReference type="EMBL" id="JAPDNT010000012">
    <property type="protein sequence ID" value="MCW3475826.1"/>
    <property type="molecule type" value="Genomic_DNA"/>
</dbReference>
<feature type="region of interest" description="Disordered" evidence="1">
    <location>
        <begin position="78"/>
        <end position="105"/>
    </location>
</feature>
<comment type="caution">
    <text evidence="2">The sequence shown here is derived from an EMBL/GenBank/DDBJ whole genome shotgun (WGS) entry which is preliminary data.</text>
</comment>
<keyword evidence="3" id="KW-1185">Reference proteome</keyword>
<organism evidence="2 3">
    <name type="scientific">Limobrevibacterium gyesilva</name>
    <dbReference type="NCBI Taxonomy" id="2991712"/>
    <lineage>
        <taxon>Bacteria</taxon>
        <taxon>Pseudomonadati</taxon>
        <taxon>Pseudomonadota</taxon>
        <taxon>Alphaproteobacteria</taxon>
        <taxon>Acetobacterales</taxon>
        <taxon>Acetobacteraceae</taxon>
        <taxon>Limobrevibacterium</taxon>
    </lineage>
</organism>
<evidence type="ECO:0000256" key="1">
    <source>
        <dbReference type="SAM" id="MobiDB-lite"/>
    </source>
</evidence>
<evidence type="ECO:0000313" key="3">
    <source>
        <dbReference type="Proteomes" id="UP001165679"/>
    </source>
</evidence>
<dbReference type="Proteomes" id="UP001165679">
    <property type="component" value="Unassembled WGS sequence"/>
</dbReference>
<reference evidence="2" key="2">
    <citation type="submission" date="2022-10" db="EMBL/GenBank/DDBJ databases">
        <authorList>
            <person name="Trinh H.N."/>
        </authorList>
    </citation>
    <scope>NUCLEOTIDE SEQUENCE</scope>
    <source>
        <strain evidence="2">RN2-1</strain>
    </source>
</reference>
<feature type="compositionally biased region" description="Gly residues" evidence="1">
    <location>
        <begin position="96"/>
        <end position="105"/>
    </location>
</feature>
<dbReference type="PROSITE" id="PS51257">
    <property type="entry name" value="PROKAR_LIPOPROTEIN"/>
    <property type="match status" value="1"/>
</dbReference>
<proteinExistence type="predicted"/>